<evidence type="ECO:0000313" key="3">
    <source>
        <dbReference type="EMBL" id="CCD18094.1"/>
    </source>
</evidence>
<dbReference type="EMBL" id="CAEX01000375">
    <property type="protein sequence ID" value="CCD18094.1"/>
    <property type="molecule type" value="Genomic_DNA"/>
</dbReference>
<keyword evidence="2" id="KW-0732">Signal</keyword>
<evidence type="ECO:0008006" key="5">
    <source>
        <dbReference type="Google" id="ProtNLM"/>
    </source>
</evidence>
<evidence type="ECO:0000256" key="2">
    <source>
        <dbReference type="SAM" id="SignalP"/>
    </source>
</evidence>
<name>F9WKS0_TRYVY</name>
<dbReference type="AlphaFoldDB" id="F9WKS0"/>
<feature type="region of interest" description="Disordered" evidence="1">
    <location>
        <begin position="346"/>
        <end position="378"/>
    </location>
</feature>
<proteinExistence type="predicted"/>
<feature type="non-terminal residue" evidence="3">
    <location>
        <position position="378"/>
    </location>
</feature>
<organism evidence="3 4">
    <name type="scientific">Trypanosoma vivax (strain Y486)</name>
    <dbReference type="NCBI Taxonomy" id="1055687"/>
    <lineage>
        <taxon>Eukaryota</taxon>
        <taxon>Discoba</taxon>
        <taxon>Euglenozoa</taxon>
        <taxon>Kinetoplastea</taxon>
        <taxon>Metakinetoplastina</taxon>
        <taxon>Trypanosomatida</taxon>
        <taxon>Trypanosomatidae</taxon>
        <taxon>Trypanosoma</taxon>
        <taxon>Duttonella</taxon>
    </lineage>
</organism>
<keyword evidence="4" id="KW-1185">Reference proteome</keyword>
<dbReference type="Proteomes" id="UP000009027">
    <property type="component" value="Unassembled WGS sequence"/>
</dbReference>
<reference evidence="3 4" key="1">
    <citation type="journal article" date="2012" name="Proc. Natl. Acad. Sci. U.S.A.">
        <title>Antigenic diversity is generated by distinct evolutionary mechanisms in African trypanosome species.</title>
        <authorList>
            <person name="Jackson A.P."/>
            <person name="Berry A."/>
            <person name="Aslett M."/>
            <person name="Allison H.C."/>
            <person name="Burton P."/>
            <person name="Vavrova-Anderson J."/>
            <person name="Brown R."/>
            <person name="Browne H."/>
            <person name="Corton N."/>
            <person name="Hauser H."/>
            <person name="Gamble J."/>
            <person name="Gilderthorp R."/>
            <person name="Marcello L."/>
            <person name="McQuillan J."/>
            <person name="Otto T.D."/>
            <person name="Quail M.A."/>
            <person name="Sanders M.J."/>
            <person name="van Tonder A."/>
            <person name="Ginger M.L."/>
            <person name="Field M.C."/>
            <person name="Barry J.D."/>
            <person name="Hertz-Fowler C."/>
            <person name="Berriman M."/>
        </authorList>
    </citation>
    <scope>NUCLEOTIDE SEQUENCE</scope>
    <source>
        <strain evidence="3 4">Y486</strain>
    </source>
</reference>
<gene>
    <name evidence="3" type="ORF">TvY486_0007370</name>
</gene>
<feature type="signal peptide" evidence="2">
    <location>
        <begin position="1"/>
        <end position="21"/>
    </location>
</feature>
<protein>
    <recommendedName>
        <fullName evidence="5">Trypanosome variant surface glycoprotein A-type N-terminal domain-containing protein</fullName>
    </recommendedName>
</protein>
<dbReference type="VEuPathDB" id="TriTrypDB:TvY486_0007370"/>
<feature type="chain" id="PRO_5003394846" description="Trypanosome variant surface glycoprotein A-type N-terminal domain-containing protein" evidence="2">
    <location>
        <begin position="22"/>
        <end position="378"/>
    </location>
</feature>
<accession>F9WKS0</accession>
<sequence length="378" mass="38566">MITLWWLALAATTWQGAGVLAANKPFAAAEIGAVCTEANKLAAAAEACIFIAADAKDTARGAAVTAKLQGLALSAKEVVRAAEAAGNTTMEEQTKAVASAVEQELRHAQTHTEQAMSTQQKALRIAVQLTHAAAEIKQFVTIAASLVGKHASEGSGAPCIGSATGATNTATPTSQLGGAAATCTAKSETPVSQAKVIETLGAIKSTATVRFATSGNSGKVQDAAAQGECPLLNVAGASDPGTVKGSGNNIVVYGNAITFKAADGQAISWKEDQKFRVGGEETTLSAVRTNVTALLALIDEGTRPGHYEGTAKCAPGAASAIVCDRAKWHERLRALEERVAASADGLRDLDNTQQQTAHCRTSDGEAVPASSMGTKQQG</sequence>
<evidence type="ECO:0000256" key="1">
    <source>
        <dbReference type="SAM" id="MobiDB-lite"/>
    </source>
</evidence>
<evidence type="ECO:0000313" key="4">
    <source>
        <dbReference type="Proteomes" id="UP000009027"/>
    </source>
</evidence>